<organism evidence="1 2">
    <name type="scientific">Helianthus annuus</name>
    <name type="common">Common sunflower</name>
    <dbReference type="NCBI Taxonomy" id="4232"/>
    <lineage>
        <taxon>Eukaryota</taxon>
        <taxon>Viridiplantae</taxon>
        <taxon>Streptophyta</taxon>
        <taxon>Embryophyta</taxon>
        <taxon>Tracheophyta</taxon>
        <taxon>Spermatophyta</taxon>
        <taxon>Magnoliopsida</taxon>
        <taxon>eudicotyledons</taxon>
        <taxon>Gunneridae</taxon>
        <taxon>Pentapetalae</taxon>
        <taxon>asterids</taxon>
        <taxon>campanulids</taxon>
        <taxon>Asterales</taxon>
        <taxon>Asteraceae</taxon>
        <taxon>Asteroideae</taxon>
        <taxon>Heliantheae alliance</taxon>
        <taxon>Heliantheae</taxon>
        <taxon>Helianthus</taxon>
    </lineage>
</organism>
<keyword evidence="2" id="KW-1185">Reference proteome</keyword>
<gene>
    <name evidence="1" type="ORF">HannXRQ_Chr17g0553501</name>
</gene>
<protein>
    <submittedName>
        <fullName evidence="1">Uncharacterized protein</fullName>
    </submittedName>
</protein>
<reference evidence="2" key="1">
    <citation type="journal article" date="2017" name="Nature">
        <title>The sunflower genome provides insights into oil metabolism, flowering and Asterid evolution.</title>
        <authorList>
            <person name="Badouin H."/>
            <person name="Gouzy J."/>
            <person name="Grassa C.J."/>
            <person name="Murat F."/>
            <person name="Staton S.E."/>
            <person name="Cottret L."/>
            <person name="Lelandais-Briere C."/>
            <person name="Owens G.L."/>
            <person name="Carrere S."/>
            <person name="Mayjonade B."/>
            <person name="Legrand L."/>
            <person name="Gill N."/>
            <person name="Kane N.C."/>
            <person name="Bowers J.E."/>
            <person name="Hubner S."/>
            <person name="Bellec A."/>
            <person name="Berard A."/>
            <person name="Berges H."/>
            <person name="Blanchet N."/>
            <person name="Boniface M.C."/>
            <person name="Brunel D."/>
            <person name="Catrice O."/>
            <person name="Chaidir N."/>
            <person name="Claudel C."/>
            <person name="Donnadieu C."/>
            <person name="Faraut T."/>
            <person name="Fievet G."/>
            <person name="Helmstetter N."/>
            <person name="King M."/>
            <person name="Knapp S.J."/>
            <person name="Lai Z."/>
            <person name="Le Paslier M.C."/>
            <person name="Lippi Y."/>
            <person name="Lorenzon L."/>
            <person name="Mandel J.R."/>
            <person name="Marage G."/>
            <person name="Marchand G."/>
            <person name="Marquand E."/>
            <person name="Bret-Mestries E."/>
            <person name="Morien E."/>
            <person name="Nambeesan S."/>
            <person name="Nguyen T."/>
            <person name="Pegot-Espagnet P."/>
            <person name="Pouilly N."/>
            <person name="Raftis F."/>
            <person name="Sallet E."/>
            <person name="Schiex T."/>
            <person name="Thomas J."/>
            <person name="Vandecasteele C."/>
            <person name="Vares D."/>
            <person name="Vear F."/>
            <person name="Vautrin S."/>
            <person name="Crespi M."/>
            <person name="Mangin B."/>
            <person name="Burke J.M."/>
            <person name="Salse J."/>
            <person name="Munos S."/>
            <person name="Vincourt P."/>
            <person name="Rieseberg L.H."/>
            <person name="Langlade N.B."/>
        </authorList>
    </citation>
    <scope>NUCLEOTIDE SEQUENCE [LARGE SCALE GENOMIC DNA]</scope>
    <source>
        <strain evidence="2">cv. SF193</strain>
    </source>
</reference>
<dbReference type="EMBL" id="CM007906">
    <property type="protein sequence ID" value="OTF86687.1"/>
    <property type="molecule type" value="Genomic_DNA"/>
</dbReference>
<name>A0A251RQW0_HELAN</name>
<evidence type="ECO:0000313" key="1">
    <source>
        <dbReference type="EMBL" id="OTF86687.1"/>
    </source>
</evidence>
<proteinExistence type="predicted"/>
<accession>A0A251RQW0</accession>
<dbReference type="AlphaFoldDB" id="A0A251RQW0"/>
<dbReference type="Proteomes" id="UP000215914">
    <property type="component" value="Chromosome 17"/>
</dbReference>
<dbReference type="InParanoid" id="A0A251RQW0"/>
<evidence type="ECO:0000313" key="2">
    <source>
        <dbReference type="Proteomes" id="UP000215914"/>
    </source>
</evidence>
<sequence>MLVESPTEAAMKSCSIHKIARSRKLTQRMSSGMRSLGKRSGYKFLETDSEAFIRDENCGKEEYPGNCSVIYPSPPCFDEYGDEEWYSWFIGGDRNLPGVTVENGGDAIASGGPMVVINGLTASGGSQSQSVAGFKV</sequence>